<feature type="transmembrane region" description="Helical" evidence="7">
    <location>
        <begin position="241"/>
        <end position="259"/>
    </location>
</feature>
<feature type="domain" description="TRAP C4-dicarboxylate transport system permease DctM subunit" evidence="8">
    <location>
        <begin position="6"/>
        <end position="416"/>
    </location>
</feature>
<feature type="transmembrane region" description="Helical" evidence="7">
    <location>
        <begin position="271"/>
        <end position="292"/>
    </location>
</feature>
<feature type="transmembrane region" description="Helical" evidence="7">
    <location>
        <begin position="12"/>
        <end position="33"/>
    </location>
</feature>
<feature type="transmembrane region" description="Helical" evidence="7">
    <location>
        <begin position="217"/>
        <end position="235"/>
    </location>
</feature>
<feature type="transmembrane region" description="Helical" evidence="7">
    <location>
        <begin position="396"/>
        <end position="421"/>
    </location>
</feature>
<feature type="transmembrane region" description="Helical" evidence="7">
    <location>
        <begin position="361"/>
        <end position="384"/>
    </location>
</feature>
<dbReference type="PIRSF" id="PIRSF006066">
    <property type="entry name" value="HI0050"/>
    <property type="match status" value="1"/>
</dbReference>
<dbReference type="RefSeq" id="WP_008709456.1">
    <property type="nucleotide sequence ID" value="NZ_CABKQM010000003.1"/>
</dbReference>
<keyword evidence="6 7" id="KW-0472">Membrane</keyword>
<comment type="subcellular location">
    <subcellularLocation>
        <location evidence="1">Cell inner membrane</location>
        <topology evidence="1">Multi-pass membrane protein</topology>
    </subcellularLocation>
</comment>
<reference evidence="9 10" key="1">
    <citation type="submission" date="2022-06" db="EMBL/GenBank/DDBJ databases">
        <title>Isolation of gut microbiota from human fecal samples.</title>
        <authorList>
            <person name="Pamer E.G."/>
            <person name="Barat B."/>
            <person name="Waligurski E."/>
            <person name="Medina S."/>
            <person name="Paddock L."/>
            <person name="Mostad J."/>
        </authorList>
    </citation>
    <scope>NUCLEOTIDE SEQUENCE [LARGE SCALE GENOMIC DNA]</scope>
    <source>
        <strain evidence="9 10">DFI.9.90</strain>
    </source>
</reference>
<feature type="transmembrane region" description="Helical" evidence="7">
    <location>
        <begin position="54"/>
        <end position="74"/>
    </location>
</feature>
<evidence type="ECO:0000256" key="1">
    <source>
        <dbReference type="ARBA" id="ARBA00004429"/>
    </source>
</evidence>
<evidence type="ECO:0000313" key="9">
    <source>
        <dbReference type="EMBL" id="MCQ4813798.1"/>
    </source>
</evidence>
<dbReference type="PANTHER" id="PTHR33362">
    <property type="entry name" value="SIALIC ACID TRAP TRANSPORTER PERMEASE PROTEIN SIAT-RELATED"/>
    <property type="match status" value="1"/>
</dbReference>
<dbReference type="EMBL" id="JANFYT010000008">
    <property type="protein sequence ID" value="MCQ4813798.1"/>
    <property type="molecule type" value="Genomic_DNA"/>
</dbReference>
<evidence type="ECO:0000256" key="6">
    <source>
        <dbReference type="ARBA" id="ARBA00023136"/>
    </source>
</evidence>
<evidence type="ECO:0000313" key="10">
    <source>
        <dbReference type="Proteomes" id="UP001205919"/>
    </source>
</evidence>
<dbReference type="InterPro" id="IPR004681">
    <property type="entry name" value="TRAP_DctM"/>
</dbReference>
<feature type="transmembrane region" description="Helical" evidence="7">
    <location>
        <begin position="135"/>
        <end position="159"/>
    </location>
</feature>
<evidence type="ECO:0000256" key="5">
    <source>
        <dbReference type="ARBA" id="ARBA00022989"/>
    </source>
</evidence>
<protein>
    <submittedName>
        <fullName evidence="9">TRAP transporter large permease</fullName>
    </submittedName>
</protein>
<evidence type="ECO:0000256" key="7">
    <source>
        <dbReference type="SAM" id="Phobius"/>
    </source>
</evidence>
<proteinExistence type="predicted"/>
<dbReference type="AlphaFoldDB" id="A0AAW5K5L3"/>
<gene>
    <name evidence="9" type="ORF">NE630_05065</name>
</gene>
<keyword evidence="5 7" id="KW-1133">Transmembrane helix</keyword>
<evidence type="ECO:0000256" key="2">
    <source>
        <dbReference type="ARBA" id="ARBA00022475"/>
    </source>
</evidence>
<name>A0AAW5K5L3_9BACT</name>
<dbReference type="GO" id="GO:0022857">
    <property type="term" value="F:transmembrane transporter activity"/>
    <property type="evidence" value="ECO:0007669"/>
    <property type="project" value="TreeGrafter"/>
</dbReference>
<evidence type="ECO:0000256" key="3">
    <source>
        <dbReference type="ARBA" id="ARBA00022519"/>
    </source>
</evidence>
<dbReference type="InterPro" id="IPR010656">
    <property type="entry name" value="DctM"/>
</dbReference>
<organism evidence="9 10">
    <name type="scientific">Cloacibacillus evryensis</name>
    <dbReference type="NCBI Taxonomy" id="508460"/>
    <lineage>
        <taxon>Bacteria</taxon>
        <taxon>Thermotogati</taxon>
        <taxon>Synergistota</taxon>
        <taxon>Synergistia</taxon>
        <taxon>Synergistales</taxon>
        <taxon>Synergistaceae</taxon>
        <taxon>Cloacibacillus</taxon>
    </lineage>
</organism>
<keyword evidence="10" id="KW-1185">Reference proteome</keyword>
<accession>A0AAW5K5L3</accession>
<dbReference type="GO" id="GO:0005886">
    <property type="term" value="C:plasma membrane"/>
    <property type="evidence" value="ECO:0007669"/>
    <property type="project" value="UniProtKB-SubCell"/>
</dbReference>
<feature type="transmembrane region" description="Helical" evidence="7">
    <location>
        <begin position="171"/>
        <end position="193"/>
    </location>
</feature>
<keyword evidence="4 7" id="KW-0812">Transmembrane</keyword>
<sequence>MSWVLFATFFPLLFLNIPISFVLILSTIAYILAMGGDVSWLLVPQRIIRGMDSFLMMCLPFFVLAGNLMNNGGITAKLIKLAQTFVGHIRGGLAMVDVIVCAFFGAVSGSAVAATSAVGSVMIPSLKKEGYPANFSAGLTAVASTMAPVIPPSLAFVIYGAVSKVPIGDLFVAGILPGILMAFALMSVVYVYAKRDDYPRLPRASWRERFIAVKESILCLLLPVFILGGIVSGAFTPTEASAMAALYAFILSMFIYKSITWKQLPKILIESAIDSGSVMLLVGTCYAFGWVLTNERVAFRLTEALLAMDVSYGMKLLLINLGLLIVGMFMDSAPAIMLVGPILAPALMRMGMNPVQAGIMVCLNLTIGLATPPVGVCLFSAVNLGKVSFEEVSKSALPFLGAVIVVLALITYVPWFSLVLLNIKNLFSM</sequence>
<dbReference type="Proteomes" id="UP001205919">
    <property type="component" value="Unassembled WGS sequence"/>
</dbReference>
<keyword evidence="2" id="KW-1003">Cell membrane</keyword>
<feature type="transmembrane region" description="Helical" evidence="7">
    <location>
        <begin position="312"/>
        <end position="340"/>
    </location>
</feature>
<dbReference type="Pfam" id="PF06808">
    <property type="entry name" value="DctM"/>
    <property type="match status" value="1"/>
</dbReference>
<feature type="transmembrane region" description="Helical" evidence="7">
    <location>
        <begin position="94"/>
        <end position="123"/>
    </location>
</feature>
<dbReference type="NCBIfam" id="TIGR00786">
    <property type="entry name" value="dctM"/>
    <property type="match status" value="1"/>
</dbReference>
<keyword evidence="3" id="KW-0997">Cell inner membrane</keyword>
<comment type="caution">
    <text evidence="9">The sequence shown here is derived from an EMBL/GenBank/DDBJ whole genome shotgun (WGS) entry which is preliminary data.</text>
</comment>
<dbReference type="PANTHER" id="PTHR33362:SF2">
    <property type="entry name" value="TRAP TRANSPORTER LARGE PERMEASE PROTEIN"/>
    <property type="match status" value="1"/>
</dbReference>
<evidence type="ECO:0000259" key="8">
    <source>
        <dbReference type="Pfam" id="PF06808"/>
    </source>
</evidence>
<evidence type="ECO:0000256" key="4">
    <source>
        <dbReference type="ARBA" id="ARBA00022692"/>
    </source>
</evidence>